<evidence type="ECO:0008006" key="4">
    <source>
        <dbReference type="Google" id="ProtNLM"/>
    </source>
</evidence>
<proteinExistence type="predicted"/>
<organism evidence="2 3">
    <name type="scientific">Planctopirus hydrillae</name>
    <dbReference type="NCBI Taxonomy" id="1841610"/>
    <lineage>
        <taxon>Bacteria</taxon>
        <taxon>Pseudomonadati</taxon>
        <taxon>Planctomycetota</taxon>
        <taxon>Planctomycetia</taxon>
        <taxon>Planctomycetales</taxon>
        <taxon>Planctomycetaceae</taxon>
        <taxon>Planctopirus</taxon>
    </lineage>
</organism>
<protein>
    <recommendedName>
        <fullName evidence="4">Thioredoxin domain-containing protein</fullName>
    </recommendedName>
</protein>
<evidence type="ECO:0000256" key="1">
    <source>
        <dbReference type="SAM" id="SignalP"/>
    </source>
</evidence>
<evidence type="ECO:0000313" key="3">
    <source>
        <dbReference type="Proteomes" id="UP000094828"/>
    </source>
</evidence>
<reference evidence="2 3" key="1">
    <citation type="submission" date="2016-05" db="EMBL/GenBank/DDBJ databases">
        <title>Genomic and physiological characterization of Planctopirus sp. isolated from fresh water lake.</title>
        <authorList>
            <person name="Subhash Y."/>
            <person name="Ramana C."/>
        </authorList>
    </citation>
    <scope>NUCLEOTIDE SEQUENCE [LARGE SCALE GENOMIC DNA]</scope>
    <source>
        <strain evidence="2 3">JC280</strain>
    </source>
</reference>
<keyword evidence="3" id="KW-1185">Reference proteome</keyword>
<dbReference type="AlphaFoldDB" id="A0A1C3EHW7"/>
<dbReference type="RefSeq" id="WP_068847435.1">
    <property type="nucleotide sequence ID" value="NZ_LYDR01000063.1"/>
</dbReference>
<dbReference type="OrthoDB" id="265402at2"/>
<name>A0A1C3EHW7_9PLAN</name>
<keyword evidence="1" id="KW-0732">Signal</keyword>
<dbReference type="STRING" id="1841610.A6X21_19325"/>
<evidence type="ECO:0000313" key="2">
    <source>
        <dbReference type="EMBL" id="ODA32834.1"/>
    </source>
</evidence>
<dbReference type="Proteomes" id="UP000094828">
    <property type="component" value="Unassembled WGS sequence"/>
</dbReference>
<gene>
    <name evidence="2" type="ORF">A6X21_19325</name>
</gene>
<feature type="signal peptide" evidence="1">
    <location>
        <begin position="1"/>
        <end position="23"/>
    </location>
</feature>
<feature type="chain" id="PRO_5008673123" description="Thioredoxin domain-containing protein" evidence="1">
    <location>
        <begin position="24"/>
        <end position="185"/>
    </location>
</feature>
<dbReference type="EMBL" id="LYDR01000063">
    <property type="protein sequence ID" value="ODA32834.1"/>
    <property type="molecule type" value="Genomic_DNA"/>
</dbReference>
<comment type="caution">
    <text evidence="2">The sequence shown here is derived from an EMBL/GenBank/DDBJ whole genome shotgun (WGS) entry which is preliminary data.</text>
</comment>
<sequence>MKKLFASLAVLAAVATGVVVSTAAEIESGLSAGQRVPAFYVHDVTGPQKGEDLCYRCRFGNQPVVSIFTKDVDENVAKLTKALDGVVSANRDAKMAGFLVLTSDSPSSAEAKLSEVATKHSIKQIPLTTFEGAAGPKSYKLNPQADVTVMMWVEGKVKVNKGFAAKDLTEETIAAISKDASKILE</sequence>
<accession>A0A1C3EHW7</accession>